<dbReference type="AlphaFoldDB" id="A0A432X1Y7"/>
<comment type="caution">
    <text evidence="3">The sequence shown here is derived from an EMBL/GenBank/DDBJ whole genome shotgun (WGS) entry which is preliminary data.</text>
</comment>
<dbReference type="NCBIfam" id="TIGR00752">
    <property type="entry name" value="slp"/>
    <property type="match status" value="1"/>
</dbReference>
<gene>
    <name evidence="3" type="ORF">CWE15_07475</name>
</gene>
<dbReference type="PANTHER" id="PTHR37530:SF1">
    <property type="entry name" value="OUTER MEMBRANE PROTEIN SLP"/>
    <property type="match status" value="1"/>
</dbReference>
<feature type="compositionally biased region" description="Basic and acidic residues" evidence="1">
    <location>
        <begin position="209"/>
        <end position="223"/>
    </location>
</feature>
<protein>
    <submittedName>
        <fullName evidence="3">Starvation-inducible protein</fullName>
    </submittedName>
</protein>
<dbReference type="PROSITE" id="PS51257">
    <property type="entry name" value="PROKAR_LIPOPROTEIN"/>
    <property type="match status" value="1"/>
</dbReference>
<evidence type="ECO:0000256" key="1">
    <source>
        <dbReference type="SAM" id="MobiDB-lite"/>
    </source>
</evidence>
<organism evidence="3 4">
    <name type="scientific">Aliidiomarina taiwanensis</name>
    <dbReference type="NCBI Taxonomy" id="946228"/>
    <lineage>
        <taxon>Bacteria</taxon>
        <taxon>Pseudomonadati</taxon>
        <taxon>Pseudomonadota</taxon>
        <taxon>Gammaproteobacteria</taxon>
        <taxon>Alteromonadales</taxon>
        <taxon>Idiomarinaceae</taxon>
        <taxon>Aliidiomarina</taxon>
    </lineage>
</organism>
<evidence type="ECO:0000256" key="2">
    <source>
        <dbReference type="SAM" id="SignalP"/>
    </source>
</evidence>
<dbReference type="InterPro" id="IPR004658">
    <property type="entry name" value="OMP_Slp"/>
</dbReference>
<dbReference type="GO" id="GO:0019867">
    <property type="term" value="C:outer membrane"/>
    <property type="evidence" value="ECO:0007669"/>
    <property type="project" value="InterPro"/>
</dbReference>
<dbReference type="EMBL" id="PIPQ01000003">
    <property type="protein sequence ID" value="RUO40576.1"/>
    <property type="molecule type" value="Genomic_DNA"/>
</dbReference>
<dbReference type="PANTHER" id="PTHR37530">
    <property type="entry name" value="OUTER MEMBRANE PROTEIN SLP"/>
    <property type="match status" value="1"/>
</dbReference>
<dbReference type="RefSeq" id="WP_126757451.1">
    <property type="nucleotide sequence ID" value="NZ_PIPQ01000003.1"/>
</dbReference>
<dbReference type="Pfam" id="PF03843">
    <property type="entry name" value="Slp"/>
    <property type="match status" value="1"/>
</dbReference>
<feature type="region of interest" description="Disordered" evidence="1">
    <location>
        <begin position="186"/>
        <end position="223"/>
    </location>
</feature>
<dbReference type="Proteomes" id="UP000286976">
    <property type="component" value="Unassembled WGS sequence"/>
</dbReference>
<proteinExistence type="predicted"/>
<reference evidence="3 4" key="1">
    <citation type="journal article" date="2011" name="Front. Microbiol.">
        <title>Genomic signatures of strain selection and enhancement in Bacillus atrophaeus var. globigii, a historical biowarfare simulant.</title>
        <authorList>
            <person name="Gibbons H.S."/>
            <person name="Broomall S.M."/>
            <person name="McNew L.A."/>
            <person name="Daligault H."/>
            <person name="Chapman C."/>
            <person name="Bruce D."/>
            <person name="Karavis M."/>
            <person name="Krepps M."/>
            <person name="McGregor P.A."/>
            <person name="Hong C."/>
            <person name="Park K.H."/>
            <person name="Akmal A."/>
            <person name="Feldman A."/>
            <person name="Lin J.S."/>
            <person name="Chang W.E."/>
            <person name="Higgs B.W."/>
            <person name="Demirev P."/>
            <person name="Lindquist J."/>
            <person name="Liem A."/>
            <person name="Fochler E."/>
            <person name="Read T.D."/>
            <person name="Tapia R."/>
            <person name="Johnson S."/>
            <person name="Bishop-Lilly K.A."/>
            <person name="Detter C."/>
            <person name="Han C."/>
            <person name="Sozhamannan S."/>
            <person name="Rosenzweig C.N."/>
            <person name="Skowronski E.W."/>
        </authorList>
    </citation>
    <scope>NUCLEOTIDE SEQUENCE [LARGE SCALE GENOMIC DNA]</scope>
    <source>
        <strain evidence="3 4">AIT1</strain>
    </source>
</reference>
<sequence length="223" mass="24772">MFSNVKYSFLRVVLVALAGLTLSACASRMPENIRADDAAALLPFTQAINTEEQGVGQLARWGGVVAEVTNTETTSTIEVVQMALKGSGRPVVNEQSAGRFRIRVNGFVDPDVFTAGRSVTVYGTYVGKETDKIGEFVYDFPVIESKGVHLWRVQDETQQVDVMMYYGFGSPYYRHPFYMPGTIRVRHQDSGSKSNSGAQDNRPRPMSSSREELRSSQRALKQE</sequence>
<accession>A0A432X1Y7</accession>
<feature type="chain" id="PRO_5019138699" evidence="2">
    <location>
        <begin position="27"/>
        <end position="223"/>
    </location>
</feature>
<keyword evidence="2" id="KW-0732">Signal</keyword>
<evidence type="ECO:0000313" key="4">
    <source>
        <dbReference type="Proteomes" id="UP000286976"/>
    </source>
</evidence>
<keyword evidence="4" id="KW-1185">Reference proteome</keyword>
<name>A0A432X1Y7_9GAMM</name>
<evidence type="ECO:0000313" key="3">
    <source>
        <dbReference type="EMBL" id="RUO40576.1"/>
    </source>
</evidence>
<feature type="signal peptide" evidence="2">
    <location>
        <begin position="1"/>
        <end position="26"/>
    </location>
</feature>
<dbReference type="OrthoDB" id="5295757at2"/>